<dbReference type="GeneID" id="93773363"/>
<evidence type="ECO:0000313" key="4">
    <source>
        <dbReference type="Proteomes" id="UP000315983"/>
    </source>
</evidence>
<dbReference type="AlphaFoldDB" id="A0A542XT25"/>
<feature type="transmembrane region" description="Helical" evidence="1">
    <location>
        <begin position="187"/>
        <end position="207"/>
    </location>
</feature>
<dbReference type="Pfam" id="PF14023">
    <property type="entry name" value="Bestrophin-like"/>
    <property type="match status" value="1"/>
</dbReference>
<keyword evidence="5" id="KW-1185">Reference proteome</keyword>
<feature type="transmembrane region" description="Helical" evidence="1">
    <location>
        <begin position="214"/>
        <end position="233"/>
    </location>
</feature>
<dbReference type="RefSeq" id="WP_016812074.1">
    <property type="nucleotide sequence ID" value="NZ_BOQM01000028.1"/>
</dbReference>
<reference evidence="2 5" key="2">
    <citation type="submission" date="2021-03" db="EMBL/GenBank/DDBJ databases">
        <title>Whole genome shotgun sequence of Salinispora arenicola NBRC 105043.</title>
        <authorList>
            <person name="Komaki H."/>
            <person name="Tamura T."/>
        </authorList>
    </citation>
    <scope>NUCLEOTIDE SEQUENCE [LARGE SCALE GENOMIC DNA]</scope>
    <source>
        <strain evidence="2 5">NBRC 105043</strain>
    </source>
</reference>
<gene>
    <name evidence="3" type="ORF">FB564_4209</name>
    <name evidence="2" type="ORF">Sar04_35390</name>
</gene>
<evidence type="ECO:0000256" key="1">
    <source>
        <dbReference type="SAM" id="Phobius"/>
    </source>
</evidence>
<dbReference type="EMBL" id="VFOL01000001">
    <property type="protein sequence ID" value="TQL38989.1"/>
    <property type="molecule type" value="Genomic_DNA"/>
</dbReference>
<keyword evidence="1" id="KW-0812">Transmembrane</keyword>
<dbReference type="EMBL" id="BOQM01000028">
    <property type="protein sequence ID" value="GIM86803.1"/>
    <property type="molecule type" value="Genomic_DNA"/>
</dbReference>
<feature type="transmembrane region" description="Helical" evidence="1">
    <location>
        <begin position="52"/>
        <end position="72"/>
    </location>
</feature>
<organism evidence="3 4">
    <name type="scientific">Salinispora arenicola</name>
    <dbReference type="NCBI Taxonomy" id="168697"/>
    <lineage>
        <taxon>Bacteria</taxon>
        <taxon>Bacillati</taxon>
        <taxon>Actinomycetota</taxon>
        <taxon>Actinomycetes</taxon>
        <taxon>Micromonosporales</taxon>
        <taxon>Micromonosporaceae</taxon>
        <taxon>Salinispora</taxon>
    </lineage>
</organism>
<dbReference type="InterPro" id="IPR025333">
    <property type="entry name" value="DUF4239"/>
</dbReference>
<keyword evidence="1" id="KW-1133">Transmembrane helix</keyword>
<evidence type="ECO:0000313" key="2">
    <source>
        <dbReference type="EMBL" id="GIM86803.1"/>
    </source>
</evidence>
<keyword evidence="1" id="KW-0472">Membrane</keyword>
<feature type="transmembrane region" description="Helical" evidence="1">
    <location>
        <begin position="12"/>
        <end position="31"/>
    </location>
</feature>
<protein>
    <submittedName>
        <fullName evidence="3">Uncharacterized protein DUF4239</fullName>
    </submittedName>
</protein>
<dbReference type="Proteomes" id="UP000315983">
    <property type="component" value="Unassembled WGS sequence"/>
</dbReference>
<accession>A0A542XT25</accession>
<proteinExistence type="predicted"/>
<evidence type="ECO:0000313" key="5">
    <source>
        <dbReference type="Proteomes" id="UP000677457"/>
    </source>
</evidence>
<evidence type="ECO:0000313" key="3">
    <source>
        <dbReference type="EMBL" id="TQL38989.1"/>
    </source>
</evidence>
<comment type="caution">
    <text evidence="3">The sequence shown here is derived from an EMBL/GenBank/DDBJ whole genome shotgun (WGS) entry which is preliminary data.</text>
</comment>
<sequence>MLGWSNAVPGWLLSVLLIAALTGWGALGVLLRSPIQRVFGSEPKRHEIMTTALRSVVTFYGLLLTLTAVTAYETFADARKVVLAEAASLASLSRAVSDFPEPVRGELQGHLRDYVDYMTDEAWPSYRQRAAVRGDNDVADKINLTLHRHKPESDEEKAQSRIALAELEKFNENRQLRRGFATTELPGFLWTILVVGAALVISLTWLLSPRTRRVHLVVSTAIAAIIALLLFAVEAMDGPFEGSLSVSPAPFEELREELSG</sequence>
<name>A0A542XT25_SALAC</name>
<dbReference type="Proteomes" id="UP000677457">
    <property type="component" value="Unassembled WGS sequence"/>
</dbReference>
<reference evidence="3 4" key="1">
    <citation type="submission" date="2019-06" db="EMBL/GenBank/DDBJ databases">
        <title>Sequencing the genomes of 1000 actinobacteria strains.</title>
        <authorList>
            <person name="Klenk H.-P."/>
        </authorList>
    </citation>
    <scope>NUCLEOTIDE SEQUENCE [LARGE SCALE GENOMIC DNA]</scope>
    <source>
        <strain evidence="3 4">DSM 44819</strain>
    </source>
</reference>